<sequence>MVGFLRKVMSGVISPTLILCNTIDSSHPHNQAHSHAVNRLVPGFYVRTARLGLAHSSKEQSTKGCSGWLCALGSDRRWLE</sequence>
<dbReference type="EMBL" id="KV748251">
    <property type="protein sequence ID" value="OCK88028.1"/>
    <property type="molecule type" value="Genomic_DNA"/>
</dbReference>
<evidence type="ECO:0000313" key="1">
    <source>
        <dbReference type="EMBL" id="OCK88028.1"/>
    </source>
</evidence>
<proteinExistence type="predicted"/>
<accession>A0ACC8EP04</accession>
<keyword evidence="2" id="KW-1185">Reference proteome</keyword>
<name>A0ACC8EP04_9PEZI</name>
<evidence type="ECO:0000313" key="2">
    <source>
        <dbReference type="Proteomes" id="UP000250078"/>
    </source>
</evidence>
<dbReference type="Proteomes" id="UP000250078">
    <property type="component" value="Unassembled WGS sequence"/>
</dbReference>
<protein>
    <submittedName>
        <fullName evidence="1">Uncharacterized protein</fullName>
    </submittedName>
</protein>
<organism evidence="1 2">
    <name type="scientific">Cenococcum geophilum 1.58</name>
    <dbReference type="NCBI Taxonomy" id="794803"/>
    <lineage>
        <taxon>Eukaryota</taxon>
        <taxon>Fungi</taxon>
        <taxon>Dikarya</taxon>
        <taxon>Ascomycota</taxon>
        <taxon>Pezizomycotina</taxon>
        <taxon>Dothideomycetes</taxon>
        <taxon>Pleosporomycetidae</taxon>
        <taxon>Gloniales</taxon>
        <taxon>Gloniaceae</taxon>
        <taxon>Cenococcum</taxon>
    </lineage>
</organism>
<reference evidence="1 2" key="1">
    <citation type="journal article" date="2016" name="Nat. Commun.">
        <title>Ectomycorrhizal ecology is imprinted in the genome of the dominant symbiotic fungus Cenococcum geophilum.</title>
        <authorList>
            <consortium name="DOE Joint Genome Institute"/>
            <person name="Peter M."/>
            <person name="Kohler A."/>
            <person name="Ohm R.A."/>
            <person name="Kuo A."/>
            <person name="Krutzmann J."/>
            <person name="Morin E."/>
            <person name="Arend M."/>
            <person name="Barry K.W."/>
            <person name="Binder M."/>
            <person name="Choi C."/>
            <person name="Clum A."/>
            <person name="Copeland A."/>
            <person name="Grisel N."/>
            <person name="Haridas S."/>
            <person name="Kipfer T."/>
            <person name="LaButti K."/>
            <person name="Lindquist E."/>
            <person name="Lipzen A."/>
            <person name="Maire R."/>
            <person name="Meier B."/>
            <person name="Mihaltcheva S."/>
            <person name="Molinier V."/>
            <person name="Murat C."/>
            <person name="Poggeler S."/>
            <person name="Quandt C.A."/>
            <person name="Sperisen C."/>
            <person name="Tritt A."/>
            <person name="Tisserant E."/>
            <person name="Crous P.W."/>
            <person name="Henrissat B."/>
            <person name="Nehls U."/>
            <person name="Egli S."/>
            <person name="Spatafora J.W."/>
            <person name="Grigoriev I.V."/>
            <person name="Martin F.M."/>
        </authorList>
    </citation>
    <scope>NUCLEOTIDE SEQUENCE [LARGE SCALE GENOMIC DNA]</scope>
    <source>
        <strain evidence="1 2">1.58</strain>
    </source>
</reference>
<gene>
    <name evidence="1" type="ORF">K441DRAFT_330598</name>
</gene>